<protein>
    <recommendedName>
        <fullName evidence="1">Reverse transcriptase zinc-binding domain-containing protein</fullName>
    </recommendedName>
</protein>
<reference evidence="2 3" key="1">
    <citation type="journal article" date="2019" name="Genome Biol. Evol.">
        <title>Insights into the evolution of the New World diploid cottons (Gossypium, subgenus Houzingenia) based on genome sequencing.</title>
        <authorList>
            <person name="Grover C.E."/>
            <person name="Arick M.A. 2nd"/>
            <person name="Thrash A."/>
            <person name="Conover J.L."/>
            <person name="Sanders W.S."/>
            <person name="Peterson D.G."/>
            <person name="Frelichowski J.E."/>
            <person name="Scheffler J.A."/>
            <person name="Scheffler B.E."/>
            <person name="Wendel J.F."/>
        </authorList>
    </citation>
    <scope>NUCLEOTIDE SEQUENCE [LARGE SCALE GENOMIC DNA]</scope>
    <source>
        <strain evidence="2">4</strain>
        <tissue evidence="2">Leaf</tissue>
    </source>
</reference>
<evidence type="ECO:0000313" key="3">
    <source>
        <dbReference type="Proteomes" id="UP000593574"/>
    </source>
</evidence>
<organism evidence="2 3">
    <name type="scientific">Gossypium laxum</name>
    <dbReference type="NCBI Taxonomy" id="34288"/>
    <lineage>
        <taxon>Eukaryota</taxon>
        <taxon>Viridiplantae</taxon>
        <taxon>Streptophyta</taxon>
        <taxon>Embryophyta</taxon>
        <taxon>Tracheophyta</taxon>
        <taxon>Spermatophyta</taxon>
        <taxon>Magnoliopsida</taxon>
        <taxon>eudicotyledons</taxon>
        <taxon>Gunneridae</taxon>
        <taxon>Pentapetalae</taxon>
        <taxon>rosids</taxon>
        <taxon>malvids</taxon>
        <taxon>Malvales</taxon>
        <taxon>Malvaceae</taxon>
        <taxon>Malvoideae</taxon>
        <taxon>Gossypium</taxon>
    </lineage>
</organism>
<sequence>MRSAYKLLLDSNRDSQFRVLQNATKGFYRKLWNLSLTTKQKITTWKISWNFLPTLVNLYNRRIEVQLACPRCGRGPETINHVFRDCPNGLNGMCRKTCCVLWVTWNERNKSLHEGFKNFRRWAAEAVGKYIMKLDGLSSHYRSGSSVVVRDDREMLLSQNQHCMGVVSPFAVEALVCSQPVTLGRSMGVNMVEIEGDSLTDIKKMYIK</sequence>
<name>A0A7J9AQA8_9ROSI</name>
<evidence type="ECO:0000259" key="1">
    <source>
        <dbReference type="Pfam" id="PF13966"/>
    </source>
</evidence>
<evidence type="ECO:0000313" key="2">
    <source>
        <dbReference type="EMBL" id="MBA0725584.1"/>
    </source>
</evidence>
<comment type="caution">
    <text evidence="2">The sequence shown here is derived from an EMBL/GenBank/DDBJ whole genome shotgun (WGS) entry which is preliminary data.</text>
</comment>
<gene>
    <name evidence="2" type="ORF">Golax_022159</name>
</gene>
<accession>A0A7J9AQA8</accession>
<dbReference type="Proteomes" id="UP000593574">
    <property type="component" value="Unassembled WGS sequence"/>
</dbReference>
<dbReference type="Pfam" id="PF13966">
    <property type="entry name" value="zf-RVT"/>
    <property type="match status" value="1"/>
</dbReference>
<dbReference type="EMBL" id="JABEZV010000011">
    <property type="protein sequence ID" value="MBA0725584.1"/>
    <property type="molecule type" value="Genomic_DNA"/>
</dbReference>
<dbReference type="AlphaFoldDB" id="A0A7J9AQA8"/>
<feature type="domain" description="Reverse transcriptase zinc-binding" evidence="1">
    <location>
        <begin position="3"/>
        <end position="87"/>
    </location>
</feature>
<dbReference type="InterPro" id="IPR026960">
    <property type="entry name" value="RVT-Znf"/>
</dbReference>
<keyword evidence="3" id="KW-1185">Reference proteome</keyword>
<proteinExistence type="predicted"/>